<dbReference type="GO" id="GO:0051301">
    <property type="term" value="P:cell division"/>
    <property type="evidence" value="ECO:0007669"/>
    <property type="project" value="InterPro"/>
</dbReference>
<feature type="compositionally biased region" description="Polar residues" evidence="1">
    <location>
        <begin position="8"/>
        <end position="28"/>
    </location>
</feature>
<dbReference type="Pfam" id="PF08202">
    <property type="entry name" value="MIS13"/>
    <property type="match status" value="1"/>
</dbReference>
<reference evidence="3" key="1">
    <citation type="submission" date="2025-08" db="UniProtKB">
        <authorList>
            <consortium name="RefSeq"/>
        </authorList>
    </citation>
    <scope>IDENTIFICATION</scope>
</reference>
<feature type="compositionally biased region" description="Polar residues" evidence="1">
    <location>
        <begin position="47"/>
        <end position="59"/>
    </location>
</feature>
<organism evidence="2 3">
    <name type="scientific">Microcaecilia unicolor</name>
    <dbReference type="NCBI Taxonomy" id="1415580"/>
    <lineage>
        <taxon>Eukaryota</taxon>
        <taxon>Metazoa</taxon>
        <taxon>Chordata</taxon>
        <taxon>Craniata</taxon>
        <taxon>Vertebrata</taxon>
        <taxon>Euteleostomi</taxon>
        <taxon>Amphibia</taxon>
        <taxon>Gymnophiona</taxon>
        <taxon>Siphonopidae</taxon>
        <taxon>Microcaecilia</taxon>
    </lineage>
</organism>
<dbReference type="RefSeq" id="XP_030053428.1">
    <property type="nucleotide sequence ID" value="XM_030197568.1"/>
</dbReference>
<dbReference type="InterPro" id="IPR013218">
    <property type="entry name" value="Dsn1/Mis13"/>
</dbReference>
<dbReference type="PANTHER" id="PTHR14778:SF2">
    <property type="entry name" value="KINETOCHORE-ASSOCIATED PROTEIN DSN1 HOMOLOG"/>
    <property type="match status" value="1"/>
</dbReference>
<accession>A0A6P7XLN7</accession>
<dbReference type="OrthoDB" id="10044040at2759"/>
<dbReference type="InParanoid" id="A0A6P7XLN7"/>
<dbReference type="GeneID" id="115466376"/>
<dbReference type="KEGG" id="muo:115466376"/>
<feature type="compositionally biased region" description="Low complexity" evidence="1">
    <location>
        <begin position="33"/>
        <end position="46"/>
    </location>
</feature>
<protein>
    <submittedName>
        <fullName evidence="3">Kinetochore-associated protein DSN1 homolog</fullName>
    </submittedName>
</protein>
<evidence type="ECO:0000313" key="3">
    <source>
        <dbReference type="RefSeq" id="XP_030053428.1"/>
    </source>
</evidence>
<dbReference type="FunCoup" id="A0A6P7XLN7">
    <property type="interactions" value="2047"/>
</dbReference>
<dbReference type="GO" id="GO:0007059">
    <property type="term" value="P:chromosome segregation"/>
    <property type="evidence" value="ECO:0007669"/>
    <property type="project" value="InterPro"/>
</dbReference>
<dbReference type="GO" id="GO:0000444">
    <property type="term" value="C:MIS12/MIND type complex"/>
    <property type="evidence" value="ECO:0007669"/>
    <property type="project" value="InterPro"/>
</dbReference>
<feature type="compositionally biased region" description="Basic residues" evidence="1">
    <location>
        <begin position="62"/>
        <end position="80"/>
    </location>
</feature>
<feature type="region of interest" description="Disordered" evidence="1">
    <location>
        <begin position="1"/>
        <end position="85"/>
    </location>
</feature>
<dbReference type="PANTHER" id="PTHR14778">
    <property type="entry name" value="KINETOCHORE-ASSOCIATED PROTEIN DSN1 HOMOLOG"/>
    <property type="match status" value="1"/>
</dbReference>
<dbReference type="CTD" id="79980"/>
<keyword evidence="2" id="KW-1185">Reference proteome</keyword>
<gene>
    <name evidence="3" type="primary">DSN1</name>
</gene>
<dbReference type="Proteomes" id="UP000515156">
    <property type="component" value="Chromosome 3"/>
</dbReference>
<sequence>MSTKEDLNSSCILGGKSNDSSGSTSARGTTFGKRSYPSSSPKKISPWRTSPNSLSPKGLSSQRRHSWRRSSLKGSKRRHSLPPVHQDITGLSKAVSLELPETKRLSVLLQSCFQFSVQKLEESLEHISDFNTHVFQAKVLSVSKELQHFIEKLEHDGTLQKCTEAPIRVERDPKMEVSKAQINDCLTSFSKECQKWDQLLLSYQHRVQEMSRQLEGVRLNDTQMEGTTRLGTSQDNVIYSKPDYQGTLDEQSHMFGYMEIVMDELHKSVNLLHSFMDDVSEYLKNISLKLELRSFKQMENSPVRKFLKISKC</sequence>
<evidence type="ECO:0000256" key="1">
    <source>
        <dbReference type="SAM" id="MobiDB-lite"/>
    </source>
</evidence>
<evidence type="ECO:0000313" key="2">
    <source>
        <dbReference type="Proteomes" id="UP000515156"/>
    </source>
</evidence>
<name>A0A6P7XLN7_9AMPH</name>
<proteinExistence type="predicted"/>
<dbReference type="AlphaFoldDB" id="A0A6P7XLN7"/>